<dbReference type="SUPFAM" id="SSF109604">
    <property type="entry name" value="HD-domain/PDEase-like"/>
    <property type="match status" value="1"/>
</dbReference>
<dbReference type="Gene3D" id="1.10.3210.10">
    <property type="entry name" value="Hypothetical protein af1432"/>
    <property type="match status" value="1"/>
</dbReference>
<evidence type="ECO:0000259" key="1">
    <source>
        <dbReference type="SMART" id="SM00471"/>
    </source>
</evidence>
<evidence type="ECO:0000313" key="2">
    <source>
        <dbReference type="EMBL" id="MUP42926.1"/>
    </source>
</evidence>
<dbReference type="SMART" id="SM00471">
    <property type="entry name" value="HDc"/>
    <property type="match status" value="1"/>
</dbReference>
<dbReference type="AlphaFoldDB" id="A0A7K1LQ65"/>
<dbReference type="GO" id="GO:0008832">
    <property type="term" value="F:dGTPase activity"/>
    <property type="evidence" value="ECO:0007669"/>
    <property type="project" value="TreeGrafter"/>
</dbReference>
<reference evidence="2 3" key="1">
    <citation type="submission" date="2019-07" db="EMBL/GenBank/DDBJ databases">
        <title>Gramella aestuarii sp. nov., isolated from a tidal flat, and emended description of Gramella echinicola.</title>
        <authorList>
            <person name="Liu L."/>
        </authorList>
    </citation>
    <scope>NUCLEOTIDE SEQUENCE [LARGE SCALE GENOMIC DNA]</scope>
    <source>
        <strain evidence="2 3">BS12</strain>
    </source>
</reference>
<feature type="domain" description="HD/PDEase" evidence="1">
    <location>
        <begin position="53"/>
        <end position="178"/>
    </location>
</feature>
<dbReference type="Proteomes" id="UP000460416">
    <property type="component" value="Unassembled WGS sequence"/>
</dbReference>
<dbReference type="InterPro" id="IPR003607">
    <property type="entry name" value="HD/PDEase_dom"/>
</dbReference>
<dbReference type="RefSeq" id="WP_156276535.1">
    <property type="nucleotide sequence ID" value="NZ_BAABGI010000003.1"/>
</dbReference>
<proteinExistence type="predicted"/>
<organism evidence="2 3">
    <name type="scientific">Christiangramia aestuarii</name>
    <dbReference type="NCBI Taxonomy" id="1028746"/>
    <lineage>
        <taxon>Bacteria</taxon>
        <taxon>Pseudomonadati</taxon>
        <taxon>Bacteroidota</taxon>
        <taxon>Flavobacteriia</taxon>
        <taxon>Flavobacteriales</taxon>
        <taxon>Flavobacteriaceae</taxon>
        <taxon>Christiangramia</taxon>
    </lineage>
</organism>
<dbReference type="InterPro" id="IPR050135">
    <property type="entry name" value="dGTPase-like"/>
</dbReference>
<accession>A0A7K1LQ65</accession>
<protein>
    <submittedName>
        <fullName evidence="2">HD domain-containing protein</fullName>
    </submittedName>
</protein>
<dbReference type="Pfam" id="PF01966">
    <property type="entry name" value="HD"/>
    <property type="match status" value="1"/>
</dbReference>
<dbReference type="OrthoDB" id="9803619at2"/>
<gene>
    <name evidence="2" type="ORF">FLP08_10095</name>
</gene>
<dbReference type="InterPro" id="IPR045509">
    <property type="entry name" value="HD_assoc_2"/>
</dbReference>
<evidence type="ECO:0000313" key="3">
    <source>
        <dbReference type="Proteomes" id="UP000460416"/>
    </source>
</evidence>
<dbReference type="GO" id="GO:0006203">
    <property type="term" value="P:dGTP catabolic process"/>
    <property type="evidence" value="ECO:0007669"/>
    <property type="project" value="TreeGrafter"/>
</dbReference>
<dbReference type="EMBL" id="VJVW01000003">
    <property type="protein sequence ID" value="MUP42926.1"/>
    <property type="molecule type" value="Genomic_DNA"/>
</dbReference>
<dbReference type="PANTHER" id="PTHR11373:SF4">
    <property type="entry name" value="DEOXYNUCLEOSIDE TRIPHOSPHATE TRIPHOSPHOHYDROLASE SAMHD1"/>
    <property type="match status" value="1"/>
</dbReference>
<dbReference type="PANTHER" id="PTHR11373">
    <property type="entry name" value="DEOXYNUCLEOSIDE TRIPHOSPHATE TRIPHOSPHOHYDROLASE"/>
    <property type="match status" value="1"/>
</dbReference>
<dbReference type="Pfam" id="PF19276">
    <property type="entry name" value="HD_assoc_2"/>
    <property type="match status" value="1"/>
</dbReference>
<comment type="caution">
    <text evidence="2">The sequence shown here is derived from an EMBL/GenBank/DDBJ whole genome shotgun (WGS) entry which is preliminary data.</text>
</comment>
<keyword evidence="3" id="KW-1185">Reference proteome</keyword>
<sequence length="409" mass="47681">MASQTKLKILNDPIYGFITIPNERIFKIIEHPYFQRLRRISQMGLSYLVYPGAHHTRFHHALGCVHLMQKAVRVLRYKGVQISEEEEEALLIAILMHDIGHGPFSHAMEHSLVEGVDHETISLLFMEEMNAEFNQSLTLAIRIFKGSYERRFMNQLISSQMDMDRLDYLKRDSFYSGAVEGNINSERIITMLNVVNDELVVEEKGIYSVEKFLIGRRLMYWQVYLHKTSLVAEQLLIRVLVRAKELIGQGHDLHASGSLMYFLKNRVTREDFDAGTLNMFSRLDDNDVISAMKEWMYSDDFVLSNLCEMIINRNLLKVKIKKKRPSAEKLEKRSKALQKKYNISEKEASYFVFEGEIANLAYKREKDNINILHKNGKINDIVKVSDQFNLKALTNTVTKYYMCYPKVKD</sequence>
<dbReference type="InterPro" id="IPR006674">
    <property type="entry name" value="HD_domain"/>
</dbReference>
<name>A0A7K1LQ65_9FLAO</name>
<dbReference type="CDD" id="cd00077">
    <property type="entry name" value="HDc"/>
    <property type="match status" value="1"/>
</dbReference>